<dbReference type="EMBL" id="VBQZ03000014">
    <property type="protein sequence ID" value="MXQ82857.1"/>
    <property type="molecule type" value="Genomic_DNA"/>
</dbReference>
<feature type="region of interest" description="Disordered" evidence="1">
    <location>
        <begin position="1"/>
        <end position="69"/>
    </location>
</feature>
<accession>A0A6B0R1K4</accession>
<organism evidence="2 3">
    <name type="scientific">Bos mutus</name>
    <name type="common">wild yak</name>
    <dbReference type="NCBI Taxonomy" id="72004"/>
    <lineage>
        <taxon>Eukaryota</taxon>
        <taxon>Metazoa</taxon>
        <taxon>Chordata</taxon>
        <taxon>Craniata</taxon>
        <taxon>Vertebrata</taxon>
        <taxon>Euteleostomi</taxon>
        <taxon>Mammalia</taxon>
        <taxon>Eutheria</taxon>
        <taxon>Laurasiatheria</taxon>
        <taxon>Artiodactyla</taxon>
        <taxon>Ruminantia</taxon>
        <taxon>Pecora</taxon>
        <taxon>Bovidae</taxon>
        <taxon>Bovinae</taxon>
        <taxon>Bos</taxon>
    </lineage>
</organism>
<comment type="caution">
    <text evidence="2">The sequence shown here is derived from an EMBL/GenBank/DDBJ whole genome shotgun (WGS) entry which is preliminary data.</text>
</comment>
<gene>
    <name evidence="2" type="ORF">E5288_WYG022730</name>
</gene>
<name>A0A6B0R1K4_9CETA</name>
<evidence type="ECO:0000313" key="3">
    <source>
        <dbReference type="Proteomes" id="UP000322234"/>
    </source>
</evidence>
<sequence>MGQEEPLLPLCEEDSHFRHRGTSGTCDTSGTGDTSSTRDACGTGGTSSKPRGNPVLPECGRHHQKLLPS</sequence>
<reference evidence="2" key="1">
    <citation type="submission" date="2019-10" db="EMBL/GenBank/DDBJ databases">
        <title>The sequence and de novo assembly of the wild yak genome.</title>
        <authorList>
            <person name="Liu Y."/>
        </authorList>
    </citation>
    <scope>NUCLEOTIDE SEQUENCE [LARGE SCALE GENOMIC DNA]</scope>
    <source>
        <strain evidence="2">WY2019</strain>
    </source>
</reference>
<keyword evidence="3" id="KW-1185">Reference proteome</keyword>
<dbReference type="AlphaFoldDB" id="A0A6B0R1K4"/>
<feature type="compositionally biased region" description="Low complexity" evidence="1">
    <location>
        <begin position="22"/>
        <end position="37"/>
    </location>
</feature>
<proteinExistence type="predicted"/>
<dbReference type="Proteomes" id="UP000322234">
    <property type="component" value="Unassembled WGS sequence"/>
</dbReference>
<evidence type="ECO:0000313" key="2">
    <source>
        <dbReference type="EMBL" id="MXQ82857.1"/>
    </source>
</evidence>
<evidence type="ECO:0000256" key="1">
    <source>
        <dbReference type="SAM" id="MobiDB-lite"/>
    </source>
</evidence>
<protein>
    <submittedName>
        <fullName evidence="2">Uncharacterized protein</fullName>
    </submittedName>
</protein>